<name>B6U247_MAIZE</name>
<dbReference type="AlphaFoldDB" id="B6U247"/>
<accession>B6U247</accession>
<reference evidence="1" key="1">
    <citation type="journal article" date="2009" name="Plant Mol. Biol.">
        <title>Insights into corn genes derived from large-scale cDNA sequencing.</title>
        <authorList>
            <person name="Alexandrov N.N."/>
            <person name="Brover V.V."/>
            <person name="Freidin S."/>
            <person name="Troukhan M.E."/>
            <person name="Tatarinova T.V."/>
            <person name="Zhang H."/>
            <person name="Swaller T.J."/>
            <person name="Lu Y.P."/>
            <person name="Bouck J."/>
            <person name="Flavell R.B."/>
            <person name="Feldmann K.A."/>
        </authorList>
    </citation>
    <scope>NUCLEOTIDE SEQUENCE</scope>
</reference>
<protein>
    <submittedName>
        <fullName evidence="1">Uncharacterized protein</fullName>
    </submittedName>
</protein>
<evidence type="ECO:0000313" key="1">
    <source>
        <dbReference type="EMBL" id="ACG43430.1"/>
    </source>
</evidence>
<dbReference type="EMBL" id="EU971312">
    <property type="protein sequence ID" value="ACG43430.1"/>
    <property type="molecule type" value="mRNA"/>
</dbReference>
<proteinExistence type="evidence at transcript level"/>
<organism evidence="1">
    <name type="scientific">Zea mays</name>
    <name type="common">Maize</name>
    <dbReference type="NCBI Taxonomy" id="4577"/>
    <lineage>
        <taxon>Eukaryota</taxon>
        <taxon>Viridiplantae</taxon>
        <taxon>Streptophyta</taxon>
        <taxon>Embryophyta</taxon>
        <taxon>Tracheophyta</taxon>
        <taxon>Spermatophyta</taxon>
        <taxon>Magnoliopsida</taxon>
        <taxon>Liliopsida</taxon>
        <taxon>Poales</taxon>
        <taxon>Poaceae</taxon>
        <taxon>PACMAD clade</taxon>
        <taxon>Panicoideae</taxon>
        <taxon>Andropogonodae</taxon>
        <taxon>Andropogoneae</taxon>
        <taxon>Tripsacinae</taxon>
        <taxon>Zea</taxon>
    </lineage>
</organism>
<sequence length="44" mass="4737">MKLPCLTRPTGCLLHTVATHQHCCPVLRPPLRLASTGSQLSAAR</sequence>